<protein>
    <submittedName>
        <fullName evidence="2">Quinol monooxygenase YgiN</fullName>
    </submittedName>
</protein>
<dbReference type="Pfam" id="PF03992">
    <property type="entry name" value="ABM"/>
    <property type="match status" value="1"/>
</dbReference>
<dbReference type="OrthoDB" id="287932at2"/>
<gene>
    <name evidence="2" type="ORF">SAMN05661010_02300</name>
</gene>
<reference evidence="2 3" key="1">
    <citation type="submission" date="2016-10" db="EMBL/GenBank/DDBJ databases">
        <authorList>
            <person name="de Groot N.N."/>
        </authorList>
    </citation>
    <scope>NUCLEOTIDE SEQUENCE [LARGE SCALE GENOMIC DNA]</scope>
    <source>
        <strain evidence="2 3">DSM 14789</strain>
    </source>
</reference>
<dbReference type="InterPro" id="IPR007138">
    <property type="entry name" value="ABM_dom"/>
</dbReference>
<dbReference type="SUPFAM" id="SSF54909">
    <property type="entry name" value="Dimeric alpha+beta barrel"/>
    <property type="match status" value="1"/>
</dbReference>
<sequence length="99" mass="11208">MGERKVIVAGWFTVEPEKRDAVVESFRDLIQRARNAPGCLDLAITADPVDSSRINNFEFWESEEALDEWRAVSDPPKQIAPMLQVEVQKHILQSSGPPF</sequence>
<organism evidence="2 3">
    <name type="scientific">Modicisalibacter muralis</name>
    <dbReference type="NCBI Taxonomy" id="119000"/>
    <lineage>
        <taxon>Bacteria</taxon>
        <taxon>Pseudomonadati</taxon>
        <taxon>Pseudomonadota</taxon>
        <taxon>Gammaproteobacteria</taxon>
        <taxon>Oceanospirillales</taxon>
        <taxon>Halomonadaceae</taxon>
        <taxon>Modicisalibacter</taxon>
    </lineage>
</organism>
<name>A0A1G9M515_9GAMM</name>
<evidence type="ECO:0000313" key="3">
    <source>
        <dbReference type="Proteomes" id="UP000198654"/>
    </source>
</evidence>
<evidence type="ECO:0000259" key="1">
    <source>
        <dbReference type="PROSITE" id="PS51725"/>
    </source>
</evidence>
<dbReference type="AlphaFoldDB" id="A0A1G9M515"/>
<dbReference type="PROSITE" id="PS51725">
    <property type="entry name" value="ABM"/>
    <property type="match status" value="1"/>
</dbReference>
<dbReference type="RefSeq" id="WP_089728675.1">
    <property type="nucleotide sequence ID" value="NZ_FNGI01000006.1"/>
</dbReference>
<dbReference type="Proteomes" id="UP000198654">
    <property type="component" value="Unassembled WGS sequence"/>
</dbReference>
<keyword evidence="2" id="KW-0503">Monooxygenase</keyword>
<keyword evidence="2" id="KW-0560">Oxidoreductase</keyword>
<accession>A0A1G9M515</accession>
<proteinExistence type="predicted"/>
<dbReference type="Gene3D" id="3.30.70.100">
    <property type="match status" value="1"/>
</dbReference>
<feature type="domain" description="ABM" evidence="1">
    <location>
        <begin position="6"/>
        <end position="99"/>
    </location>
</feature>
<dbReference type="GO" id="GO:0004497">
    <property type="term" value="F:monooxygenase activity"/>
    <property type="evidence" value="ECO:0007669"/>
    <property type="project" value="UniProtKB-KW"/>
</dbReference>
<keyword evidence="3" id="KW-1185">Reference proteome</keyword>
<dbReference type="STRING" id="119000.SAMN05661010_02300"/>
<dbReference type="EMBL" id="FNGI01000006">
    <property type="protein sequence ID" value="SDL69288.1"/>
    <property type="molecule type" value="Genomic_DNA"/>
</dbReference>
<evidence type="ECO:0000313" key="2">
    <source>
        <dbReference type="EMBL" id="SDL69288.1"/>
    </source>
</evidence>
<dbReference type="InterPro" id="IPR011008">
    <property type="entry name" value="Dimeric_a/b-barrel"/>
</dbReference>